<reference evidence="5" key="1">
    <citation type="journal article" date="2012" name="PLoS ONE">
        <title>Gene sets for utilization of primary and secondary nutrition supplies in the distal gut of endangered iberian lynx.</title>
        <authorList>
            <person name="Alcaide M."/>
            <person name="Messina E."/>
            <person name="Richter M."/>
            <person name="Bargiela R."/>
            <person name="Peplies J."/>
            <person name="Huws S.A."/>
            <person name="Newbold C.J."/>
            <person name="Golyshin P.N."/>
            <person name="Simon M.A."/>
            <person name="Lopez G."/>
            <person name="Yakimov M.M."/>
            <person name="Ferrer M."/>
        </authorList>
    </citation>
    <scope>NUCLEOTIDE SEQUENCE</scope>
</reference>
<dbReference type="GO" id="GO:0003841">
    <property type="term" value="F:1-acylglycerol-3-phosphate O-acyltransferase activity"/>
    <property type="evidence" value="ECO:0007669"/>
    <property type="project" value="TreeGrafter"/>
</dbReference>
<gene>
    <name evidence="5" type="ORF">EVA_00661</name>
</gene>
<organism evidence="5">
    <name type="scientific">gut metagenome</name>
    <dbReference type="NCBI Taxonomy" id="749906"/>
    <lineage>
        <taxon>unclassified sequences</taxon>
        <taxon>metagenomes</taxon>
        <taxon>organismal metagenomes</taxon>
    </lineage>
</organism>
<dbReference type="CDD" id="cd07989">
    <property type="entry name" value="LPLAT_AGPAT-like"/>
    <property type="match status" value="1"/>
</dbReference>
<evidence type="ECO:0000256" key="2">
    <source>
        <dbReference type="ARBA" id="ARBA00023315"/>
    </source>
</evidence>
<accession>J9H3W9</accession>
<dbReference type="GO" id="GO:0006654">
    <property type="term" value="P:phosphatidic acid biosynthetic process"/>
    <property type="evidence" value="ECO:0007669"/>
    <property type="project" value="TreeGrafter"/>
</dbReference>
<evidence type="ECO:0000259" key="4">
    <source>
        <dbReference type="SMART" id="SM00563"/>
    </source>
</evidence>
<name>J9H3W9_9ZZZZ</name>
<sequence length="249" mass="28612">MLYKLYQLLIALPIIFVATVLTALVTIIGGIFNAHFWGYHPGRIWSKVVCRVLLLPIHVEGRENINRKQSYVFVANHQGPMDIFLIYGYLGRNFKWMMKKALRRMPLVGYACYKARHIFVDKSGPKAIKETIEHARCTLRGGTSLVVFPEGSRSFTGHMGLFRKGAFQLADELQLPVVPITIDGSFDVLTRMDGFNFVHHHPMRLVIHKPIFPKESSAEEIRRTMDESYRVIMASLPEKYQGYVKNEDQ</sequence>
<dbReference type="PANTHER" id="PTHR10434:SF66">
    <property type="entry name" value="PHOSPHOLIPID_GLYCEROL ACYLTRANSFERASE DOMAIN-CONTAINING PROTEIN"/>
    <property type="match status" value="1"/>
</dbReference>
<keyword evidence="2 5" id="KW-0012">Acyltransferase</keyword>
<dbReference type="SUPFAM" id="SSF69593">
    <property type="entry name" value="Glycerol-3-phosphate (1)-acyltransferase"/>
    <property type="match status" value="1"/>
</dbReference>
<keyword evidence="3" id="KW-0472">Membrane</keyword>
<keyword evidence="1 5" id="KW-0808">Transferase</keyword>
<keyword evidence="3" id="KW-0812">Transmembrane</keyword>
<feature type="domain" description="Phospholipid/glycerol acyltransferase" evidence="4">
    <location>
        <begin position="71"/>
        <end position="185"/>
    </location>
</feature>
<dbReference type="AlphaFoldDB" id="J9H3W9"/>
<dbReference type="Pfam" id="PF01553">
    <property type="entry name" value="Acyltransferase"/>
    <property type="match status" value="1"/>
</dbReference>
<evidence type="ECO:0000256" key="3">
    <source>
        <dbReference type="SAM" id="Phobius"/>
    </source>
</evidence>
<dbReference type="PANTHER" id="PTHR10434">
    <property type="entry name" value="1-ACYL-SN-GLYCEROL-3-PHOSPHATE ACYLTRANSFERASE"/>
    <property type="match status" value="1"/>
</dbReference>
<dbReference type="SMART" id="SM00563">
    <property type="entry name" value="PlsC"/>
    <property type="match status" value="1"/>
</dbReference>
<proteinExistence type="predicted"/>
<feature type="transmembrane region" description="Helical" evidence="3">
    <location>
        <begin position="6"/>
        <end position="32"/>
    </location>
</feature>
<evidence type="ECO:0000313" key="5">
    <source>
        <dbReference type="EMBL" id="EJX10698.1"/>
    </source>
</evidence>
<evidence type="ECO:0000256" key="1">
    <source>
        <dbReference type="ARBA" id="ARBA00022679"/>
    </source>
</evidence>
<dbReference type="InterPro" id="IPR002123">
    <property type="entry name" value="Plipid/glycerol_acylTrfase"/>
</dbReference>
<comment type="caution">
    <text evidence="5">The sequence shown here is derived from an EMBL/GenBank/DDBJ whole genome shotgun (WGS) entry which is preliminary data.</text>
</comment>
<dbReference type="EMBL" id="AMCI01000129">
    <property type="protein sequence ID" value="EJX10698.1"/>
    <property type="molecule type" value="Genomic_DNA"/>
</dbReference>
<protein>
    <submittedName>
        <fullName evidence="5">1-acyl-sn-glycerol-3-phosphate acyltransferase</fullName>
    </submittedName>
</protein>
<keyword evidence="3" id="KW-1133">Transmembrane helix</keyword>